<accession>A0A4C1Z4V8</accession>
<comment type="caution">
    <text evidence="2">The sequence shown here is derived from an EMBL/GenBank/DDBJ whole genome shotgun (WGS) entry which is preliminary data.</text>
</comment>
<proteinExistence type="predicted"/>
<dbReference type="AlphaFoldDB" id="A0A4C1Z4V8"/>
<dbReference type="EMBL" id="BGZK01001644">
    <property type="protein sequence ID" value="GBP83851.1"/>
    <property type="molecule type" value="Genomic_DNA"/>
</dbReference>
<name>A0A4C1Z4V8_EUMVA</name>
<evidence type="ECO:0000313" key="3">
    <source>
        <dbReference type="Proteomes" id="UP000299102"/>
    </source>
</evidence>
<feature type="region of interest" description="Disordered" evidence="1">
    <location>
        <begin position="66"/>
        <end position="133"/>
    </location>
</feature>
<evidence type="ECO:0000256" key="1">
    <source>
        <dbReference type="SAM" id="MobiDB-lite"/>
    </source>
</evidence>
<feature type="region of interest" description="Disordered" evidence="1">
    <location>
        <begin position="241"/>
        <end position="280"/>
    </location>
</feature>
<organism evidence="2 3">
    <name type="scientific">Eumeta variegata</name>
    <name type="common">Bagworm moth</name>
    <name type="synonym">Eumeta japonica</name>
    <dbReference type="NCBI Taxonomy" id="151549"/>
    <lineage>
        <taxon>Eukaryota</taxon>
        <taxon>Metazoa</taxon>
        <taxon>Ecdysozoa</taxon>
        <taxon>Arthropoda</taxon>
        <taxon>Hexapoda</taxon>
        <taxon>Insecta</taxon>
        <taxon>Pterygota</taxon>
        <taxon>Neoptera</taxon>
        <taxon>Endopterygota</taxon>
        <taxon>Lepidoptera</taxon>
        <taxon>Glossata</taxon>
        <taxon>Ditrysia</taxon>
        <taxon>Tineoidea</taxon>
        <taxon>Psychidae</taxon>
        <taxon>Oiketicinae</taxon>
        <taxon>Eumeta</taxon>
    </lineage>
</organism>
<reference evidence="2 3" key="1">
    <citation type="journal article" date="2019" name="Commun. Biol.">
        <title>The bagworm genome reveals a unique fibroin gene that provides high tensile strength.</title>
        <authorList>
            <person name="Kono N."/>
            <person name="Nakamura H."/>
            <person name="Ohtoshi R."/>
            <person name="Tomita M."/>
            <person name="Numata K."/>
            <person name="Arakawa K."/>
        </authorList>
    </citation>
    <scope>NUCLEOTIDE SEQUENCE [LARGE SCALE GENOMIC DNA]</scope>
</reference>
<protein>
    <submittedName>
        <fullName evidence="2">Uncharacterized protein</fullName>
    </submittedName>
</protein>
<evidence type="ECO:0000313" key="2">
    <source>
        <dbReference type="EMBL" id="GBP83851.1"/>
    </source>
</evidence>
<gene>
    <name evidence="2" type="ORF">EVAR_64116_1</name>
</gene>
<keyword evidence="3" id="KW-1185">Reference proteome</keyword>
<dbReference type="Proteomes" id="UP000299102">
    <property type="component" value="Unassembled WGS sequence"/>
</dbReference>
<sequence length="280" mass="30011">MLTSSGLWERASLSVTSVRVGHTPCIRAHGLSIMDFCPLPSLPFAWAEIQKKTAFMKRVPSTATPRAPTVGLTPLIPTSGGHTVDYTRPALPSQSMVRPPSGRRDGSPASQMESRGSRATRLSRASRDAARRTAELEAAKQLAEVREVNSSVRALGPNGRPRAPAPSALSTTSFHIVFSVQIAAPLRPATLPALPTESPLRRQPPRSTVNNIFYHFRSNHEKPNGVNDVICSVTRALAFPLQGTANPDGPGTTGLEGARRYQVSPAHPPSSSLHPPYPVC</sequence>